<keyword evidence="3" id="KW-1003">Cell membrane</keyword>
<feature type="transmembrane region" description="Helical" evidence="7">
    <location>
        <begin position="415"/>
        <end position="439"/>
    </location>
</feature>
<dbReference type="GO" id="GO:0005886">
    <property type="term" value="C:plasma membrane"/>
    <property type="evidence" value="ECO:0007669"/>
    <property type="project" value="UniProtKB-SubCell"/>
</dbReference>
<evidence type="ECO:0000256" key="6">
    <source>
        <dbReference type="ARBA" id="ARBA00023136"/>
    </source>
</evidence>
<feature type="transmembrane region" description="Helical" evidence="7">
    <location>
        <begin position="74"/>
        <end position="96"/>
    </location>
</feature>
<name>A0A1H1NRH0_BRESA</name>
<feature type="transmembrane region" description="Helical" evidence="7">
    <location>
        <begin position="174"/>
        <end position="198"/>
    </location>
</feature>
<proteinExistence type="predicted"/>
<dbReference type="STRING" id="629680.SAMN04489751_1021"/>
<dbReference type="InterPro" id="IPR005829">
    <property type="entry name" value="Sugar_transporter_CS"/>
</dbReference>
<dbReference type="AlphaFoldDB" id="A0A1H1NRH0"/>
<dbReference type="PROSITE" id="PS50850">
    <property type="entry name" value="MFS"/>
    <property type="match status" value="1"/>
</dbReference>
<feature type="transmembrane region" description="Helical" evidence="7">
    <location>
        <begin position="108"/>
        <end position="127"/>
    </location>
</feature>
<feature type="transmembrane region" description="Helical" evidence="7">
    <location>
        <begin position="445"/>
        <end position="467"/>
    </location>
</feature>
<organism evidence="9 10">
    <name type="scientific">Brevibacterium sandarakinum</name>
    <dbReference type="NCBI Taxonomy" id="629680"/>
    <lineage>
        <taxon>Bacteria</taxon>
        <taxon>Bacillati</taxon>
        <taxon>Actinomycetota</taxon>
        <taxon>Actinomycetes</taxon>
        <taxon>Micrococcales</taxon>
        <taxon>Brevibacteriaceae</taxon>
        <taxon>Brevibacterium</taxon>
    </lineage>
</organism>
<dbReference type="Gene3D" id="1.20.1250.20">
    <property type="entry name" value="MFS general substrate transporter like domains"/>
    <property type="match status" value="1"/>
</dbReference>
<evidence type="ECO:0000256" key="3">
    <source>
        <dbReference type="ARBA" id="ARBA00022475"/>
    </source>
</evidence>
<evidence type="ECO:0000256" key="5">
    <source>
        <dbReference type="ARBA" id="ARBA00022989"/>
    </source>
</evidence>
<accession>A0A1H1NRH0</accession>
<feature type="transmembrane region" description="Helical" evidence="7">
    <location>
        <begin position="210"/>
        <end position="229"/>
    </location>
</feature>
<feature type="transmembrane region" description="Helical" evidence="7">
    <location>
        <begin position="264"/>
        <end position="286"/>
    </location>
</feature>
<feature type="transmembrane region" description="Helical" evidence="7">
    <location>
        <begin position="325"/>
        <end position="343"/>
    </location>
</feature>
<dbReference type="CDD" id="cd17369">
    <property type="entry name" value="MFS_ShiA_like"/>
    <property type="match status" value="1"/>
</dbReference>
<dbReference type="EMBL" id="LT629739">
    <property type="protein sequence ID" value="SDS01390.1"/>
    <property type="molecule type" value="Genomic_DNA"/>
</dbReference>
<evidence type="ECO:0000256" key="7">
    <source>
        <dbReference type="SAM" id="Phobius"/>
    </source>
</evidence>
<evidence type="ECO:0000256" key="2">
    <source>
        <dbReference type="ARBA" id="ARBA00022448"/>
    </source>
</evidence>
<gene>
    <name evidence="9" type="ORF">SAMN04489751_1021</name>
</gene>
<dbReference type="GO" id="GO:0022857">
    <property type="term" value="F:transmembrane transporter activity"/>
    <property type="evidence" value="ECO:0007669"/>
    <property type="project" value="InterPro"/>
</dbReference>
<feature type="domain" description="Major facilitator superfamily (MFS) profile" evidence="8">
    <location>
        <begin position="35"/>
        <end position="468"/>
    </location>
</feature>
<dbReference type="PROSITE" id="PS00216">
    <property type="entry name" value="SUGAR_TRANSPORT_1"/>
    <property type="match status" value="1"/>
</dbReference>
<keyword evidence="2" id="KW-0813">Transport</keyword>
<evidence type="ECO:0000313" key="9">
    <source>
        <dbReference type="EMBL" id="SDS01390.1"/>
    </source>
</evidence>
<feature type="transmembrane region" description="Helical" evidence="7">
    <location>
        <begin position="133"/>
        <end position="153"/>
    </location>
</feature>
<dbReference type="InterPro" id="IPR036259">
    <property type="entry name" value="MFS_trans_sf"/>
</dbReference>
<feature type="transmembrane region" description="Helical" evidence="7">
    <location>
        <begin position="380"/>
        <end position="403"/>
    </location>
</feature>
<keyword evidence="6 7" id="KW-0472">Membrane</keyword>
<dbReference type="InterPro" id="IPR011701">
    <property type="entry name" value="MFS"/>
</dbReference>
<dbReference type="RefSeq" id="WP_092103732.1">
    <property type="nucleotide sequence ID" value="NZ_LT629739.1"/>
</dbReference>
<evidence type="ECO:0000313" key="10">
    <source>
        <dbReference type="Proteomes" id="UP000199700"/>
    </source>
</evidence>
<protein>
    <submittedName>
        <fullName evidence="9">Predicted arabinose efflux permease, MFS family</fullName>
    </submittedName>
</protein>
<dbReference type="PANTHER" id="PTHR43045">
    <property type="entry name" value="SHIKIMATE TRANSPORTER"/>
    <property type="match status" value="1"/>
</dbReference>
<sequence>MSTDTQPGSPNSQPGSETDADVIAATRKNNTRGKVLTASMVGTTIEFFDFYAYATASSLVFPALFFPHQTSTTQLLSSFAIFGVAFVARPLGSIIFGHFGDRIGRKKTLIASLLIMGIGTFLIGLLPTATTPGWIVLAPLFLVLLRFCQGVGLGGEWSGAALLATENAPKGKRAIWGTFPQLGAPVGFIIANLLFVGLNAWTSPEAFLAWGWRVPFLLSALLVAVGLYVRMSLMETPAFQLVAQKQQISKAPIGRVFRSSWKPLILGTFIMFATYVIFYFMTAFTLTYGTSPATTGQAQAAAEAAGTTFDPTGFVAGLGYSKNEFLTYLIIGVVFFGIFTVVSGPLAEKLGRRKMLMGVTILIAAYGIVVNTLFNAGTVGVIIALIIGFILMGLTFGPMAAYLPELFPANVRYTGSAVSYNMSSVIGAGPAPFAMVALWQAEGGTIFYCGLYIIGAAILTFIALFLAKDTSQLDLEDQLS</sequence>
<evidence type="ECO:0000256" key="4">
    <source>
        <dbReference type="ARBA" id="ARBA00022692"/>
    </source>
</evidence>
<feature type="transmembrane region" description="Helical" evidence="7">
    <location>
        <begin position="355"/>
        <end position="374"/>
    </location>
</feature>
<dbReference type="Pfam" id="PF07690">
    <property type="entry name" value="MFS_1"/>
    <property type="match status" value="1"/>
</dbReference>
<evidence type="ECO:0000259" key="8">
    <source>
        <dbReference type="PROSITE" id="PS50850"/>
    </source>
</evidence>
<dbReference type="InterPro" id="IPR020846">
    <property type="entry name" value="MFS_dom"/>
</dbReference>
<dbReference type="SUPFAM" id="SSF103473">
    <property type="entry name" value="MFS general substrate transporter"/>
    <property type="match status" value="1"/>
</dbReference>
<keyword evidence="4 7" id="KW-0812">Transmembrane</keyword>
<keyword evidence="5 7" id="KW-1133">Transmembrane helix</keyword>
<comment type="subcellular location">
    <subcellularLocation>
        <location evidence="1">Cell membrane</location>
        <topology evidence="1">Multi-pass membrane protein</topology>
    </subcellularLocation>
</comment>
<keyword evidence="10" id="KW-1185">Reference proteome</keyword>
<reference evidence="9" key="1">
    <citation type="submission" date="2016-10" db="EMBL/GenBank/DDBJ databases">
        <authorList>
            <person name="Varghese N."/>
            <person name="Submissions S."/>
        </authorList>
    </citation>
    <scope>NUCLEOTIDE SEQUENCE [LARGE SCALE GENOMIC DNA]</scope>
    <source>
        <strain evidence="9">DSM 22082</strain>
    </source>
</reference>
<dbReference type="Proteomes" id="UP000199700">
    <property type="component" value="Chromosome"/>
</dbReference>
<evidence type="ECO:0000256" key="1">
    <source>
        <dbReference type="ARBA" id="ARBA00004651"/>
    </source>
</evidence>
<dbReference type="PANTHER" id="PTHR43045:SF2">
    <property type="entry name" value="INNER MEMBRANE METABOLITE TRANSPORT PROTEIN YHJE"/>
    <property type="match status" value="1"/>
</dbReference>
<feature type="transmembrane region" description="Helical" evidence="7">
    <location>
        <begin position="35"/>
        <end position="54"/>
    </location>
</feature>